<gene>
    <name evidence="1" type="ORF">NC653_014426</name>
</gene>
<organism evidence="1 2">
    <name type="scientific">Populus alba x Populus x berolinensis</name>
    <dbReference type="NCBI Taxonomy" id="444605"/>
    <lineage>
        <taxon>Eukaryota</taxon>
        <taxon>Viridiplantae</taxon>
        <taxon>Streptophyta</taxon>
        <taxon>Embryophyta</taxon>
        <taxon>Tracheophyta</taxon>
        <taxon>Spermatophyta</taxon>
        <taxon>Magnoliopsida</taxon>
        <taxon>eudicotyledons</taxon>
        <taxon>Gunneridae</taxon>
        <taxon>Pentapetalae</taxon>
        <taxon>rosids</taxon>
        <taxon>fabids</taxon>
        <taxon>Malpighiales</taxon>
        <taxon>Salicaceae</taxon>
        <taxon>Saliceae</taxon>
        <taxon>Populus</taxon>
    </lineage>
</organism>
<name>A0AAD6W3V0_9ROSI</name>
<comment type="caution">
    <text evidence="1">The sequence shown here is derived from an EMBL/GenBank/DDBJ whole genome shotgun (WGS) entry which is preliminary data.</text>
</comment>
<sequence>MKMVTTTLRLSINDKMLQVLGLNHLAWLRKQKKRRKKRLIMLVQILAKGISHVYEGEEHCPSELFCDVLGKCTHRIMAEVLHEATNMVSEVIYDVVDEKKEMDLEAKEEVKGLYWKQKEVVHWRKIKSDKCKLR</sequence>
<dbReference type="AlphaFoldDB" id="A0AAD6W3V0"/>
<dbReference type="EMBL" id="JAQIZT010000005">
    <property type="protein sequence ID" value="KAJ6998220.1"/>
    <property type="molecule type" value="Genomic_DNA"/>
</dbReference>
<reference evidence="1" key="1">
    <citation type="journal article" date="2023" name="Mol. Ecol. Resour.">
        <title>Chromosome-level genome assembly of a triploid poplar Populus alba 'Berolinensis'.</title>
        <authorList>
            <person name="Chen S."/>
            <person name="Yu Y."/>
            <person name="Wang X."/>
            <person name="Wang S."/>
            <person name="Zhang T."/>
            <person name="Zhou Y."/>
            <person name="He R."/>
            <person name="Meng N."/>
            <person name="Wang Y."/>
            <person name="Liu W."/>
            <person name="Liu Z."/>
            <person name="Liu J."/>
            <person name="Guo Q."/>
            <person name="Huang H."/>
            <person name="Sederoff R.R."/>
            <person name="Wang G."/>
            <person name="Qu G."/>
            <person name="Chen S."/>
        </authorList>
    </citation>
    <scope>NUCLEOTIDE SEQUENCE</scope>
    <source>
        <strain evidence="1">SC-2020</strain>
    </source>
</reference>
<accession>A0AAD6W3V0</accession>
<keyword evidence="2" id="KW-1185">Reference proteome</keyword>
<protein>
    <submittedName>
        <fullName evidence="1">Uncharacterized protein</fullName>
    </submittedName>
</protein>
<evidence type="ECO:0000313" key="1">
    <source>
        <dbReference type="EMBL" id="KAJ6998220.1"/>
    </source>
</evidence>
<dbReference type="Proteomes" id="UP001164929">
    <property type="component" value="Chromosome 5"/>
</dbReference>
<evidence type="ECO:0000313" key="2">
    <source>
        <dbReference type="Proteomes" id="UP001164929"/>
    </source>
</evidence>
<proteinExistence type="predicted"/>